<dbReference type="GO" id="GO:0004672">
    <property type="term" value="F:protein kinase activity"/>
    <property type="evidence" value="ECO:0007669"/>
    <property type="project" value="InterPro"/>
</dbReference>
<evidence type="ECO:0000313" key="5">
    <source>
        <dbReference type="Ensembl" id="ENSLACP00000006463.1"/>
    </source>
</evidence>
<reference evidence="5" key="2">
    <citation type="submission" date="2025-08" db="UniProtKB">
        <authorList>
            <consortium name="Ensembl"/>
        </authorList>
    </citation>
    <scope>IDENTIFICATION</scope>
</reference>
<dbReference type="EMBL" id="AFYH01193371">
    <property type="status" value="NOT_ANNOTATED_CDS"/>
    <property type="molecule type" value="Genomic_DNA"/>
</dbReference>
<dbReference type="Ensembl" id="ENSLACT00000006516.1">
    <property type="protein sequence ID" value="ENSLACP00000006463.1"/>
    <property type="gene ID" value="ENSLACG00000005734.1"/>
</dbReference>
<dbReference type="HOGENOM" id="CLU_015864_0_0_1"/>
<dbReference type="Gene3D" id="1.25.10.10">
    <property type="entry name" value="Leucine-rich Repeat Variant"/>
    <property type="match status" value="1"/>
</dbReference>
<dbReference type="EMBL" id="AFYH01193367">
    <property type="status" value="NOT_ANNOTATED_CDS"/>
    <property type="molecule type" value="Genomic_DNA"/>
</dbReference>
<dbReference type="InterPro" id="IPR011009">
    <property type="entry name" value="Kinase-like_dom_sf"/>
</dbReference>
<dbReference type="AlphaFoldDB" id="H3A9Z2"/>
<dbReference type="eggNOG" id="KOG1243">
    <property type="taxonomic scope" value="Eukaryota"/>
</dbReference>
<dbReference type="InParanoid" id="H3A9Z2"/>
<feature type="compositionally biased region" description="Acidic residues" evidence="3">
    <location>
        <begin position="563"/>
        <end position="574"/>
    </location>
</feature>
<dbReference type="FunCoup" id="H3A9Z2">
    <property type="interactions" value="1948"/>
</dbReference>
<keyword evidence="6" id="KW-1185">Reference proteome</keyword>
<sequence>MGSENSALKSYTLEPPLLSFPSGLTIYPAVLQDGKLASVFVYQRGSEDKVNKAAKHLKTLRHPCLLRFLSCTVAADGIHLVTERVQPLELVLEHLYPEEIYAGIYDILQALVFLHNRGNCSHNNVCLLSVFVSEDGQWKLGGMDTVCKFTEATPEFLRNIQQVRDQSCTPSEEKASAELKALPEAHGHARDAYAFGTLIESLLTMMNNRSSSDLVLDFRQTVQTCLLNPDPLLRSHLNTLISHEVFRNDFLEVVNFLKSLTLKTEEEKNEFFKFLLDRVQSLPEELIATRLAPKLLNSLVLAEPVAVKSFLPHLLRPKRAEAGNSQLTPLLSEGVFQEFVVPLLLKLFKVREEHVRLVLLSCVDTYAELFSQEELKGHILPQVLLGLRDTDDTLVASTLRALALLVPLLGAQVVVGGERRKIFKRTTPSFTRSTDITPEDSPVHVVSSNQPVKNNSLNLFSKGSLTGREKETRLQTSQEIAVHLTAPQTVDLLLQWTPFNLLTNGVYSQMETSNIGKDHTLDRTLASTEWPDWSESEESEVKKTVEIQIHSAEQLANQSNDNLVEDEPWDDFEPSSEGSDLASNNSSRTKTEQTSGVPSQHSDSTLPCDVKLSKALKLKSTPKSSQGDPYDSWSNETWHPSSGSEKKPPVVKKLLPYGLGEEFTIEARRKTQTDPELDFFADMMPEIKPSSMVLVQPEHATEPAVTSLLRGEEKTEKAEGSQMSAFTSKFAAVDLNEGDAEGWGGDEELNWEEETNW</sequence>
<dbReference type="InterPro" id="IPR000719">
    <property type="entry name" value="Prot_kinase_dom"/>
</dbReference>
<evidence type="ECO:0000256" key="1">
    <source>
        <dbReference type="ARBA" id="ARBA00038349"/>
    </source>
</evidence>
<dbReference type="SUPFAM" id="SSF48371">
    <property type="entry name" value="ARM repeat"/>
    <property type="match status" value="1"/>
</dbReference>
<dbReference type="EMBL" id="AFYH01193370">
    <property type="status" value="NOT_ANNOTATED_CDS"/>
    <property type="molecule type" value="Genomic_DNA"/>
</dbReference>
<dbReference type="Bgee" id="ENSLACG00000005734">
    <property type="expression patterns" value="Expressed in chordate pharynx and 2 other cell types or tissues"/>
</dbReference>
<accession>H3A9Z2</accession>
<evidence type="ECO:0000313" key="6">
    <source>
        <dbReference type="Proteomes" id="UP000008672"/>
    </source>
</evidence>
<dbReference type="InterPro" id="IPR051177">
    <property type="entry name" value="CIK-Related_Protein"/>
</dbReference>
<evidence type="ECO:0000256" key="3">
    <source>
        <dbReference type="SAM" id="MobiDB-lite"/>
    </source>
</evidence>
<dbReference type="GeneTree" id="ENSGT00930000151043"/>
<dbReference type="Gene3D" id="3.30.200.20">
    <property type="entry name" value="Phosphorylase Kinase, domain 1"/>
    <property type="match status" value="1"/>
</dbReference>
<protein>
    <submittedName>
        <fullName evidence="5">SCY1 like pseudokinase 3</fullName>
    </submittedName>
</protein>
<dbReference type="OMA" id="HDPELDW"/>
<organism evidence="5 6">
    <name type="scientific">Latimeria chalumnae</name>
    <name type="common">Coelacanth</name>
    <dbReference type="NCBI Taxonomy" id="7897"/>
    <lineage>
        <taxon>Eukaryota</taxon>
        <taxon>Metazoa</taxon>
        <taxon>Chordata</taxon>
        <taxon>Craniata</taxon>
        <taxon>Vertebrata</taxon>
        <taxon>Euteleostomi</taxon>
        <taxon>Coelacanthiformes</taxon>
        <taxon>Coelacanthidae</taxon>
        <taxon>Latimeria</taxon>
    </lineage>
</organism>
<dbReference type="PANTHER" id="PTHR12984">
    <property type="entry name" value="SCY1-RELATED S/T PROTEIN KINASE-LIKE"/>
    <property type="match status" value="1"/>
</dbReference>
<evidence type="ECO:0000256" key="2">
    <source>
        <dbReference type="PROSITE-ProRule" id="PRU00103"/>
    </source>
</evidence>
<dbReference type="InterPro" id="IPR021133">
    <property type="entry name" value="HEAT_type_2"/>
</dbReference>
<feature type="compositionally biased region" description="Polar residues" evidence="3">
    <location>
        <begin position="576"/>
        <end position="605"/>
    </location>
</feature>
<proteinExistence type="inferred from homology"/>
<name>H3A9Z2_LATCH</name>
<feature type="domain" description="Protein kinase" evidence="4">
    <location>
        <begin position="1"/>
        <end position="287"/>
    </location>
</feature>
<reference evidence="5" key="3">
    <citation type="submission" date="2025-09" db="UniProtKB">
        <authorList>
            <consortium name="Ensembl"/>
        </authorList>
    </citation>
    <scope>IDENTIFICATION</scope>
</reference>
<feature type="repeat" description="HEAT" evidence="2">
    <location>
        <begin position="340"/>
        <end position="378"/>
    </location>
</feature>
<dbReference type="Proteomes" id="UP000008672">
    <property type="component" value="Unassembled WGS sequence"/>
</dbReference>
<dbReference type="STRING" id="7897.ENSLACP00000006463"/>
<dbReference type="EMBL" id="AFYH01193369">
    <property type="status" value="NOT_ANNOTATED_CDS"/>
    <property type="molecule type" value="Genomic_DNA"/>
</dbReference>
<dbReference type="InterPro" id="IPR011989">
    <property type="entry name" value="ARM-like"/>
</dbReference>
<dbReference type="PROSITE" id="PS50077">
    <property type="entry name" value="HEAT_REPEAT"/>
    <property type="match status" value="1"/>
</dbReference>
<feature type="region of interest" description="Disordered" evidence="3">
    <location>
        <begin position="737"/>
        <end position="757"/>
    </location>
</feature>
<feature type="region of interest" description="Disordered" evidence="3">
    <location>
        <begin position="698"/>
        <end position="725"/>
    </location>
</feature>
<evidence type="ECO:0000259" key="4">
    <source>
        <dbReference type="PROSITE" id="PS50011"/>
    </source>
</evidence>
<dbReference type="PANTHER" id="PTHR12984:SF15">
    <property type="entry name" value="PROTEIN-ASSOCIATING WITH THE CARBOXYL-TERMINAL DOMAIN OF EZRIN"/>
    <property type="match status" value="1"/>
</dbReference>
<comment type="similarity">
    <text evidence="1">Belongs to the protein kinase superfamily.</text>
</comment>
<feature type="compositionally biased region" description="Polar residues" evidence="3">
    <location>
        <begin position="621"/>
        <end position="643"/>
    </location>
</feature>
<dbReference type="EMBL" id="AFYH01193368">
    <property type="status" value="NOT_ANNOTATED_CDS"/>
    <property type="molecule type" value="Genomic_DNA"/>
</dbReference>
<gene>
    <name evidence="5" type="primary">SCYL3</name>
</gene>
<dbReference type="PROSITE" id="PS50011">
    <property type="entry name" value="PROTEIN_KINASE_DOM"/>
    <property type="match status" value="1"/>
</dbReference>
<dbReference type="GO" id="GO:0005524">
    <property type="term" value="F:ATP binding"/>
    <property type="evidence" value="ECO:0007669"/>
    <property type="project" value="InterPro"/>
</dbReference>
<reference evidence="6" key="1">
    <citation type="submission" date="2011-08" db="EMBL/GenBank/DDBJ databases">
        <title>The draft genome of Latimeria chalumnae.</title>
        <authorList>
            <person name="Di Palma F."/>
            <person name="Alfoldi J."/>
            <person name="Johnson J."/>
            <person name="Berlin A."/>
            <person name="Gnerre S."/>
            <person name="Jaffe D."/>
            <person name="MacCallum I."/>
            <person name="Young S."/>
            <person name="Walker B.J."/>
            <person name="Lander E."/>
            <person name="Lindblad-Toh K."/>
        </authorList>
    </citation>
    <scope>NUCLEOTIDE SEQUENCE [LARGE SCALE GENOMIC DNA]</scope>
    <source>
        <strain evidence="6">Wild caught</strain>
    </source>
</reference>
<dbReference type="SUPFAM" id="SSF56112">
    <property type="entry name" value="Protein kinase-like (PK-like)"/>
    <property type="match status" value="1"/>
</dbReference>
<dbReference type="InterPro" id="IPR016024">
    <property type="entry name" value="ARM-type_fold"/>
</dbReference>
<feature type="compositionally biased region" description="Basic and acidic residues" evidence="3">
    <location>
        <begin position="710"/>
        <end position="719"/>
    </location>
</feature>
<dbReference type="Gene3D" id="1.10.510.10">
    <property type="entry name" value="Transferase(Phosphotransferase) domain 1"/>
    <property type="match status" value="1"/>
</dbReference>
<feature type="region of interest" description="Disordered" evidence="3">
    <location>
        <begin position="554"/>
        <end position="649"/>
    </location>
</feature>